<dbReference type="UniPathway" id="UPA00232"/>
<dbReference type="Pfam" id="PF03232">
    <property type="entry name" value="COQ7"/>
    <property type="match status" value="1"/>
</dbReference>
<evidence type="ECO:0000256" key="2">
    <source>
        <dbReference type="ARBA" id="ARBA00022475"/>
    </source>
</evidence>
<organism evidence="10">
    <name type="scientific">uncultured Thiotrichaceae bacterium</name>
    <dbReference type="NCBI Taxonomy" id="298394"/>
    <lineage>
        <taxon>Bacteria</taxon>
        <taxon>Pseudomonadati</taxon>
        <taxon>Pseudomonadota</taxon>
        <taxon>Gammaproteobacteria</taxon>
        <taxon>Thiotrichales</taxon>
        <taxon>Thiotrichaceae</taxon>
        <taxon>environmental samples</taxon>
    </lineage>
</organism>
<dbReference type="EMBL" id="CACVAY010000036">
    <property type="protein sequence ID" value="CAA6808194.1"/>
    <property type="molecule type" value="Genomic_DNA"/>
</dbReference>
<dbReference type="InterPro" id="IPR011566">
    <property type="entry name" value="Ubq_synth_Coq7"/>
</dbReference>
<feature type="binding site" evidence="9">
    <location>
        <position position="143"/>
    </location>
    <ligand>
        <name>Fe cation</name>
        <dbReference type="ChEBI" id="CHEBI:24875"/>
        <label>2</label>
    </ligand>
</feature>
<sequence>MRVFNAFDRLINEVDASLRTLFVKPATMRPSPAEQHKNAIDLTNAERINAGRLMRVNHSGEVAAQGLYRAQALTARTPEIRAQMQHSSDEENEHLNWCETRIDALGTHKSYLNPLWYWGSFAIGSIAGKAGDRWSLGFVKETEDQVVRHLNQHLTQLPANDIEDLAVVKKMKADEQHHANVAASSGASRLPLIVRKVFMPVTAKVMTTLSYRL</sequence>
<dbReference type="GO" id="GO:0005886">
    <property type="term" value="C:plasma membrane"/>
    <property type="evidence" value="ECO:0007669"/>
    <property type="project" value="UniProtKB-SubCell"/>
</dbReference>
<dbReference type="HAMAP" id="MF_01658">
    <property type="entry name" value="COQ7"/>
    <property type="match status" value="1"/>
</dbReference>
<evidence type="ECO:0000256" key="3">
    <source>
        <dbReference type="ARBA" id="ARBA00022688"/>
    </source>
</evidence>
<dbReference type="CDD" id="cd01042">
    <property type="entry name" value="DMQH"/>
    <property type="match status" value="1"/>
</dbReference>
<evidence type="ECO:0000256" key="7">
    <source>
        <dbReference type="ARBA" id="ARBA00023033"/>
    </source>
</evidence>
<feature type="binding site" evidence="9">
    <location>
        <position position="91"/>
    </location>
    <ligand>
        <name>Fe cation</name>
        <dbReference type="ChEBI" id="CHEBI:24875"/>
        <label>2</label>
    </ligand>
</feature>
<dbReference type="AlphaFoldDB" id="A0A6S6T060"/>
<dbReference type="GO" id="GO:0008682">
    <property type="term" value="F:3-demethoxyubiquinol 3-hydroxylase activity"/>
    <property type="evidence" value="ECO:0007669"/>
    <property type="project" value="UniProtKB-EC"/>
</dbReference>
<feature type="binding site" evidence="9">
    <location>
        <position position="175"/>
    </location>
    <ligand>
        <name>Fe cation</name>
        <dbReference type="ChEBI" id="CHEBI:24875"/>
        <label>2</label>
    </ligand>
</feature>
<gene>
    <name evidence="9" type="primary">coq7</name>
    <name evidence="10" type="ORF">HELGO_WM12737</name>
</gene>
<dbReference type="EC" id="1.14.99.60" evidence="9"/>
<evidence type="ECO:0000256" key="5">
    <source>
        <dbReference type="ARBA" id="ARBA00023002"/>
    </source>
</evidence>
<name>A0A6S6T060_9GAMM</name>
<dbReference type="SUPFAM" id="SSF47240">
    <property type="entry name" value="Ferritin-like"/>
    <property type="match status" value="1"/>
</dbReference>
<evidence type="ECO:0000256" key="6">
    <source>
        <dbReference type="ARBA" id="ARBA00023004"/>
    </source>
</evidence>
<evidence type="ECO:0000313" key="10">
    <source>
        <dbReference type="EMBL" id="CAA6808194.1"/>
    </source>
</evidence>
<evidence type="ECO:0000256" key="8">
    <source>
        <dbReference type="ARBA" id="ARBA00023136"/>
    </source>
</evidence>
<dbReference type="GO" id="GO:0006744">
    <property type="term" value="P:ubiquinone biosynthetic process"/>
    <property type="evidence" value="ECO:0007669"/>
    <property type="project" value="UniProtKB-UniRule"/>
</dbReference>
<proteinExistence type="inferred from homology"/>
<feature type="binding site" evidence="9">
    <location>
        <position position="94"/>
    </location>
    <ligand>
        <name>Fe cation</name>
        <dbReference type="ChEBI" id="CHEBI:24875"/>
        <label>1</label>
    </ligand>
</feature>
<keyword evidence="6 9" id="KW-0408">Iron</keyword>
<comment type="similarity">
    <text evidence="9">Belongs to the COQ7 family.</text>
</comment>
<protein>
    <recommendedName>
        <fullName evidence="9">3-demethoxyubiquinol 3-hydroxylase</fullName>
        <shortName evidence="9">DMQ hydroxylase</shortName>
        <ecNumber evidence="9">1.14.99.60</ecNumber>
    </recommendedName>
    <alternativeName>
        <fullName evidence="9">2-nonaprenyl-3-methyl-6-methoxy-1,4-benzoquinol hydroxylase</fullName>
    </alternativeName>
</protein>
<comment type="cofactor">
    <cofactor evidence="9">
        <name>Fe cation</name>
        <dbReference type="ChEBI" id="CHEBI:24875"/>
    </cofactor>
    <text evidence="9">Binds 2 iron ions per subunit.</text>
</comment>
<keyword evidence="8 9" id="KW-0472">Membrane</keyword>
<dbReference type="Gene3D" id="1.20.1260.10">
    <property type="match status" value="1"/>
</dbReference>
<dbReference type="GO" id="GO:0046872">
    <property type="term" value="F:metal ion binding"/>
    <property type="evidence" value="ECO:0007669"/>
    <property type="project" value="UniProtKB-KW"/>
</dbReference>
<reference evidence="10" key="1">
    <citation type="submission" date="2020-01" db="EMBL/GenBank/DDBJ databases">
        <authorList>
            <person name="Meier V. D."/>
            <person name="Meier V D."/>
        </authorList>
    </citation>
    <scope>NUCLEOTIDE SEQUENCE</scope>
    <source>
        <strain evidence="10">HLG_WM_MAG_07</strain>
    </source>
</reference>
<feature type="binding site" evidence="9">
    <location>
        <position position="178"/>
    </location>
    <ligand>
        <name>Fe cation</name>
        <dbReference type="ChEBI" id="CHEBI:24875"/>
        <label>2</label>
    </ligand>
</feature>
<evidence type="ECO:0000256" key="4">
    <source>
        <dbReference type="ARBA" id="ARBA00022723"/>
    </source>
</evidence>
<comment type="subcellular location">
    <subcellularLocation>
        <location evidence="9">Cell membrane</location>
        <topology evidence="9">Peripheral membrane protein</topology>
    </subcellularLocation>
</comment>
<dbReference type="PANTHER" id="PTHR11237:SF4">
    <property type="entry name" value="5-DEMETHOXYUBIQUINONE HYDROXYLASE, MITOCHONDRIAL"/>
    <property type="match status" value="1"/>
</dbReference>
<comment type="pathway">
    <text evidence="1 9">Cofactor biosynthesis; ubiquinone biosynthesis.</text>
</comment>
<dbReference type="InterPro" id="IPR012347">
    <property type="entry name" value="Ferritin-like"/>
</dbReference>
<keyword evidence="2 9" id="KW-1003">Cell membrane</keyword>
<keyword evidence="4 9" id="KW-0479">Metal-binding</keyword>
<keyword evidence="3 9" id="KW-0831">Ubiquinone biosynthesis</keyword>
<comment type="catalytic activity">
    <reaction evidence="9">
        <text>a 5-methoxy-2-methyl-3-(all-trans-polyprenyl)benzene-1,4-diol + AH2 + O2 = a 3-demethylubiquinol + A + H2O</text>
        <dbReference type="Rhea" id="RHEA:50908"/>
        <dbReference type="Rhea" id="RHEA-COMP:10859"/>
        <dbReference type="Rhea" id="RHEA-COMP:10914"/>
        <dbReference type="ChEBI" id="CHEBI:13193"/>
        <dbReference type="ChEBI" id="CHEBI:15377"/>
        <dbReference type="ChEBI" id="CHEBI:15379"/>
        <dbReference type="ChEBI" id="CHEBI:17499"/>
        <dbReference type="ChEBI" id="CHEBI:84167"/>
        <dbReference type="ChEBI" id="CHEBI:84422"/>
        <dbReference type="EC" id="1.14.99.60"/>
    </reaction>
</comment>
<keyword evidence="5 9" id="KW-0560">Oxidoreductase</keyword>
<feature type="binding site" evidence="9">
    <location>
        <position position="91"/>
    </location>
    <ligand>
        <name>Fe cation</name>
        <dbReference type="ChEBI" id="CHEBI:24875"/>
        <label>1</label>
    </ligand>
</feature>
<dbReference type="InterPro" id="IPR047809">
    <property type="entry name" value="COQ7_proteobact"/>
</dbReference>
<keyword evidence="7 9" id="KW-0503">Monooxygenase</keyword>
<comment type="function">
    <text evidence="9">Catalyzes the hydroxylation of 2-nonaprenyl-3-methyl-6-methoxy-1,4-benzoquinol during ubiquinone biosynthesis.</text>
</comment>
<dbReference type="NCBIfam" id="NF033656">
    <property type="entry name" value="DMQ_monoox_COQ7"/>
    <property type="match status" value="1"/>
</dbReference>
<evidence type="ECO:0000256" key="9">
    <source>
        <dbReference type="HAMAP-Rule" id="MF_01658"/>
    </source>
</evidence>
<dbReference type="InterPro" id="IPR009078">
    <property type="entry name" value="Ferritin-like_SF"/>
</dbReference>
<dbReference type="PANTHER" id="PTHR11237">
    <property type="entry name" value="COENZYME Q10 BIOSYNTHESIS PROTEIN 7"/>
    <property type="match status" value="1"/>
</dbReference>
<evidence type="ECO:0000256" key="1">
    <source>
        <dbReference type="ARBA" id="ARBA00004749"/>
    </source>
</evidence>
<accession>A0A6S6T060</accession>
<feature type="binding site" evidence="9">
    <location>
        <position position="61"/>
    </location>
    <ligand>
        <name>Fe cation</name>
        <dbReference type="ChEBI" id="CHEBI:24875"/>
        <label>1</label>
    </ligand>
</feature>
<feature type="binding site" evidence="9">
    <location>
        <position position="175"/>
    </location>
    <ligand>
        <name>Fe cation</name>
        <dbReference type="ChEBI" id="CHEBI:24875"/>
        <label>1</label>
    </ligand>
</feature>